<dbReference type="OrthoDB" id="9806701at2"/>
<dbReference type="InterPro" id="IPR039514">
    <property type="entry name" value="6GAL-like"/>
</dbReference>
<dbReference type="PANTHER" id="PTHR42767:SF1">
    <property type="entry name" value="ENDO-BETA-1,6-GALACTANASE-LIKE DOMAIN-CONTAINING PROTEIN"/>
    <property type="match status" value="1"/>
</dbReference>
<dbReference type="InterPro" id="IPR017853">
    <property type="entry name" value="GH"/>
</dbReference>
<reference evidence="3" key="1">
    <citation type="submission" date="2018-12" db="EMBL/GenBank/DDBJ databases">
        <title>Genome sequence of Peanibacillus sp.</title>
        <authorList>
            <person name="Subramani G."/>
            <person name="Srinivasan S."/>
            <person name="Kim M.K."/>
        </authorList>
    </citation>
    <scope>NUCLEOTIDE SEQUENCE [LARGE SCALE GENOMIC DNA]</scope>
    <source>
        <strain evidence="3">18JY67-1</strain>
    </source>
</reference>
<keyword evidence="2" id="KW-0378">Hydrolase</keyword>
<accession>A0A3S9A6E4</accession>
<dbReference type="SUPFAM" id="SSF51445">
    <property type="entry name" value="(Trans)glycosidases"/>
    <property type="match status" value="1"/>
</dbReference>
<name>A0A3S9A6E4_9BACL</name>
<dbReference type="InterPro" id="IPR013780">
    <property type="entry name" value="Glyco_hydro_b"/>
</dbReference>
<dbReference type="Gene3D" id="3.20.20.80">
    <property type="entry name" value="Glycosidases"/>
    <property type="match status" value="1"/>
</dbReference>
<organism evidence="2 3">
    <name type="scientific">Paenibacillus albus</name>
    <dbReference type="NCBI Taxonomy" id="2495582"/>
    <lineage>
        <taxon>Bacteria</taxon>
        <taxon>Bacillati</taxon>
        <taxon>Bacillota</taxon>
        <taxon>Bacilli</taxon>
        <taxon>Bacillales</taxon>
        <taxon>Paenibacillaceae</taxon>
        <taxon>Paenibacillus</taxon>
    </lineage>
</organism>
<dbReference type="PANTHER" id="PTHR42767">
    <property type="entry name" value="ENDO-BETA-1,6-GALACTANASE"/>
    <property type="match status" value="1"/>
</dbReference>
<evidence type="ECO:0000313" key="3">
    <source>
        <dbReference type="Proteomes" id="UP000272528"/>
    </source>
</evidence>
<keyword evidence="3" id="KW-1185">Reference proteome</keyword>
<gene>
    <name evidence="2" type="ORF">EJC50_17590</name>
</gene>
<keyword evidence="2" id="KW-0119">Carbohydrate metabolism</keyword>
<dbReference type="GO" id="GO:0004553">
    <property type="term" value="F:hydrolase activity, hydrolyzing O-glycosyl compounds"/>
    <property type="evidence" value="ECO:0007669"/>
    <property type="project" value="InterPro"/>
</dbReference>
<dbReference type="GO" id="GO:0045493">
    <property type="term" value="P:xylan catabolic process"/>
    <property type="evidence" value="ECO:0007669"/>
    <property type="project" value="UniProtKB-KW"/>
</dbReference>
<dbReference type="Pfam" id="PF14587">
    <property type="entry name" value="Glyco_hydr_30_2"/>
    <property type="match status" value="1"/>
</dbReference>
<feature type="domain" description="Endo-beta-1,6-galactanase-like" evidence="1">
    <location>
        <begin position="7"/>
        <end position="331"/>
    </location>
</feature>
<evidence type="ECO:0000259" key="1">
    <source>
        <dbReference type="Pfam" id="PF14587"/>
    </source>
</evidence>
<keyword evidence="2" id="KW-0624">Polysaccharide degradation</keyword>
<dbReference type="AlphaFoldDB" id="A0A3S9A6E4"/>
<dbReference type="SUPFAM" id="SSF51011">
    <property type="entry name" value="Glycosyl hydrolase domain"/>
    <property type="match status" value="1"/>
</dbReference>
<proteinExistence type="predicted"/>
<keyword evidence="2" id="KW-0326">Glycosidase</keyword>
<protein>
    <submittedName>
        <fullName evidence="2">Xylanase</fullName>
    </submittedName>
</protein>
<dbReference type="InterPro" id="IPR039743">
    <property type="entry name" value="6GAL/EXGAL"/>
</dbReference>
<keyword evidence="2" id="KW-0858">Xylan degradation</keyword>
<dbReference type="KEGG" id="palb:EJC50_17590"/>
<dbReference type="Proteomes" id="UP000272528">
    <property type="component" value="Chromosome"/>
</dbReference>
<evidence type="ECO:0000313" key="2">
    <source>
        <dbReference type="EMBL" id="AZN41280.1"/>
    </source>
</evidence>
<dbReference type="Gene3D" id="2.60.40.1180">
    <property type="entry name" value="Golgi alpha-mannosidase II"/>
    <property type="match status" value="1"/>
</dbReference>
<dbReference type="EMBL" id="CP034437">
    <property type="protein sequence ID" value="AZN41280.1"/>
    <property type="molecule type" value="Genomic_DNA"/>
</dbReference>
<dbReference type="RefSeq" id="WP_126016987.1">
    <property type="nucleotide sequence ID" value="NZ_CP034437.1"/>
</dbReference>
<sequence length="449" mass="50797">MSERNRMDVNLLAKKQQMEGFGASGAWWAQHTGSWKPNELSRLLELFFNKQTGIGLTIYRHNIGAGDGQEIEDPWRRSESYEVSEGEYDWSRDTQAVAVMKQAVACGAERIVVFANSAPSRMTKSGLTSGHQEGRSNFKEGMEEAFAAYLVNIVKHLTDIEGLPIDWISPINEPMWLWNAQNGQEGCHYQPEECVSVYRALARLIKEEALSVRISAIEAGEWSSARMYYYKLAEDKELMKYIDNIAVHSYVPHVSNVVFKEEFATLIQKERPELPIWMSEWTEMEGGKDFGMSSALLMANLIQEDLSIGQVTSWQYWIAVSRYDFRDGLVYIDEAEGTFQDTKRLWAFGNFSKFIRPGDIRVEVESAHPELNVVAYADPDGHRATLVVINNSKDAQTSEFQFGSVSGIKQTAIYVTSEDENLACVYSGLPLTEWTFGAESVTSIIVDFE</sequence>